<feature type="transmembrane region" description="Helical" evidence="7">
    <location>
        <begin position="438"/>
        <end position="460"/>
    </location>
</feature>
<keyword evidence="5 7" id="KW-0472">Membrane</keyword>
<sequence>MSTSSTRSAPASGAIVGVLAAAGIMVSLMQTLIVPLIPELPELLHTSASNASWAITSTLLVGAVATPVAGRLGDLYGKRLVLNISLVVMTVGSLVCALSDSVTPMVTGRALQGVSMGVIPLGISVMRDVLPPQRLGSAMAIMSSSLGIGGALGLPVAAIVAEKTDWHALFWASAVLGVVVLALILLIVPAAEVRGTGTFDAIGALVLSGGLACLMLAVSKGGDWGWGSHTTLGLFGASVVLLLAWAVWELRRSSPLIDLRTSARRPVLMTNLASIVVGFAMYSSQLIIPQLLQLPKATGFGLGQSMLASGLWMAPSGIVMMIASSYAAKISAARGPKVSLLAGSLVIAVGYALALPLMKNVWGVLAFSCVVTVGVGFAFASMPALIMSSVPPTETAAANGLNSLMRAIGTSSSAAVVGVILAHMTVKVGPMALPSENGVRAVLLVSAGVAIVAALVVLAIPGRERPAAQPAVAPPLKADAASAN</sequence>
<dbReference type="CDD" id="cd17504">
    <property type="entry name" value="MFS_MMR_MDR_like"/>
    <property type="match status" value="1"/>
</dbReference>
<feature type="transmembrane region" description="Helical" evidence="7">
    <location>
        <begin position="407"/>
        <end position="426"/>
    </location>
</feature>
<feature type="transmembrane region" description="Helical" evidence="7">
    <location>
        <begin position="80"/>
        <end position="100"/>
    </location>
</feature>
<dbReference type="Proteomes" id="UP001595824">
    <property type="component" value="Unassembled WGS sequence"/>
</dbReference>
<dbReference type="Pfam" id="PF07690">
    <property type="entry name" value="MFS_1"/>
    <property type="match status" value="1"/>
</dbReference>
<dbReference type="InterPro" id="IPR020846">
    <property type="entry name" value="MFS_dom"/>
</dbReference>
<proteinExistence type="predicted"/>
<feature type="transmembrane region" description="Helical" evidence="7">
    <location>
        <begin position="53"/>
        <end position="73"/>
    </location>
</feature>
<dbReference type="InterPro" id="IPR036259">
    <property type="entry name" value="MFS_trans_sf"/>
</dbReference>
<protein>
    <submittedName>
        <fullName evidence="9">MFS transporter</fullName>
    </submittedName>
</protein>
<evidence type="ECO:0000259" key="8">
    <source>
        <dbReference type="PROSITE" id="PS50850"/>
    </source>
</evidence>
<evidence type="ECO:0000256" key="4">
    <source>
        <dbReference type="ARBA" id="ARBA00022989"/>
    </source>
</evidence>
<feature type="transmembrane region" description="Helical" evidence="7">
    <location>
        <begin position="166"/>
        <end position="187"/>
    </location>
</feature>
<keyword evidence="6" id="KW-0046">Antibiotic resistance</keyword>
<dbReference type="PANTHER" id="PTHR42718:SF9">
    <property type="entry name" value="MAJOR FACILITATOR SUPERFAMILY MULTIDRUG TRANSPORTER MFSC"/>
    <property type="match status" value="1"/>
</dbReference>
<feature type="transmembrane region" description="Helical" evidence="7">
    <location>
        <begin position="12"/>
        <end position="33"/>
    </location>
</feature>
<keyword evidence="2" id="KW-0813">Transport</keyword>
<dbReference type="PANTHER" id="PTHR42718">
    <property type="entry name" value="MAJOR FACILITATOR SUPERFAMILY MULTIDRUG TRANSPORTER MFSC"/>
    <property type="match status" value="1"/>
</dbReference>
<dbReference type="SUPFAM" id="SSF103473">
    <property type="entry name" value="MFS general substrate transporter"/>
    <property type="match status" value="1"/>
</dbReference>
<evidence type="ECO:0000313" key="9">
    <source>
        <dbReference type="EMBL" id="MFC4330659.1"/>
    </source>
</evidence>
<evidence type="ECO:0000313" key="10">
    <source>
        <dbReference type="Proteomes" id="UP001595824"/>
    </source>
</evidence>
<evidence type="ECO:0000256" key="3">
    <source>
        <dbReference type="ARBA" id="ARBA00022692"/>
    </source>
</evidence>
<dbReference type="InterPro" id="IPR011701">
    <property type="entry name" value="MFS"/>
</dbReference>
<comment type="caution">
    <text evidence="9">The sequence shown here is derived from an EMBL/GenBank/DDBJ whole genome shotgun (WGS) entry which is preliminary data.</text>
</comment>
<keyword evidence="10" id="KW-1185">Reference proteome</keyword>
<feature type="domain" description="Major facilitator superfamily (MFS) profile" evidence="8">
    <location>
        <begin position="15"/>
        <end position="465"/>
    </location>
</feature>
<dbReference type="Gene3D" id="1.20.1250.20">
    <property type="entry name" value="MFS general substrate transporter like domains"/>
    <property type="match status" value="2"/>
</dbReference>
<feature type="transmembrane region" description="Helical" evidence="7">
    <location>
        <begin position="340"/>
        <end position="358"/>
    </location>
</feature>
<evidence type="ECO:0000256" key="2">
    <source>
        <dbReference type="ARBA" id="ARBA00022448"/>
    </source>
</evidence>
<reference evidence="10" key="1">
    <citation type="journal article" date="2019" name="Int. J. Syst. Evol. Microbiol.">
        <title>The Global Catalogue of Microorganisms (GCM) 10K type strain sequencing project: providing services to taxonomists for standard genome sequencing and annotation.</title>
        <authorList>
            <consortium name="The Broad Institute Genomics Platform"/>
            <consortium name="The Broad Institute Genome Sequencing Center for Infectious Disease"/>
            <person name="Wu L."/>
            <person name="Ma J."/>
        </authorList>
    </citation>
    <scope>NUCLEOTIDE SEQUENCE [LARGE SCALE GENOMIC DNA]</scope>
    <source>
        <strain evidence="10">PCU 347</strain>
    </source>
</reference>
<keyword evidence="4 7" id="KW-1133">Transmembrane helix</keyword>
<gene>
    <name evidence="9" type="ORF">ACFPC0_23305</name>
</gene>
<dbReference type="EMBL" id="JBHSDP010000024">
    <property type="protein sequence ID" value="MFC4330659.1"/>
    <property type="molecule type" value="Genomic_DNA"/>
</dbReference>
<evidence type="ECO:0000256" key="7">
    <source>
        <dbReference type="SAM" id="Phobius"/>
    </source>
</evidence>
<feature type="transmembrane region" description="Helical" evidence="7">
    <location>
        <begin position="230"/>
        <end position="248"/>
    </location>
</feature>
<feature type="transmembrane region" description="Helical" evidence="7">
    <location>
        <begin position="364"/>
        <end position="386"/>
    </location>
</feature>
<evidence type="ECO:0000256" key="6">
    <source>
        <dbReference type="ARBA" id="ARBA00023251"/>
    </source>
</evidence>
<name>A0ABV8TIW6_9ACTN</name>
<evidence type="ECO:0000256" key="5">
    <source>
        <dbReference type="ARBA" id="ARBA00023136"/>
    </source>
</evidence>
<dbReference type="PROSITE" id="PS50850">
    <property type="entry name" value="MFS"/>
    <property type="match status" value="1"/>
</dbReference>
<accession>A0ABV8TIW6</accession>
<keyword evidence="3 7" id="KW-0812">Transmembrane</keyword>
<dbReference type="RefSeq" id="WP_381741650.1">
    <property type="nucleotide sequence ID" value="NZ_JBHSDP010000024.1"/>
</dbReference>
<organism evidence="9 10">
    <name type="scientific">Streptomyces andamanensis</name>
    <dbReference type="NCBI Taxonomy" id="1565035"/>
    <lineage>
        <taxon>Bacteria</taxon>
        <taxon>Bacillati</taxon>
        <taxon>Actinomycetota</taxon>
        <taxon>Actinomycetes</taxon>
        <taxon>Kitasatosporales</taxon>
        <taxon>Streptomycetaceae</taxon>
        <taxon>Streptomyces</taxon>
    </lineage>
</organism>
<feature type="transmembrane region" description="Helical" evidence="7">
    <location>
        <begin position="308"/>
        <end position="328"/>
    </location>
</feature>
<evidence type="ECO:0000256" key="1">
    <source>
        <dbReference type="ARBA" id="ARBA00004651"/>
    </source>
</evidence>
<feature type="transmembrane region" description="Helical" evidence="7">
    <location>
        <begin position="268"/>
        <end position="288"/>
    </location>
</feature>
<feature type="transmembrane region" description="Helical" evidence="7">
    <location>
        <begin position="138"/>
        <end position="160"/>
    </location>
</feature>
<comment type="subcellular location">
    <subcellularLocation>
        <location evidence="1">Cell membrane</location>
        <topology evidence="1">Multi-pass membrane protein</topology>
    </subcellularLocation>
</comment>